<dbReference type="InterPro" id="IPR006330">
    <property type="entry name" value="Ado/ade_deaminase"/>
</dbReference>
<name>A0A9W8Z6B6_9PLEO</name>
<gene>
    <name evidence="5" type="ORF">N0V91_009885</name>
</gene>
<dbReference type="Gene3D" id="3.20.20.140">
    <property type="entry name" value="Metal-dependent hydrolases"/>
    <property type="match status" value="1"/>
</dbReference>
<dbReference type="InterPro" id="IPR001365">
    <property type="entry name" value="A_deaminase_dom"/>
</dbReference>
<evidence type="ECO:0000259" key="4">
    <source>
        <dbReference type="Pfam" id="PF00962"/>
    </source>
</evidence>
<comment type="cofactor">
    <cofactor evidence="1">
        <name>Zn(2+)</name>
        <dbReference type="ChEBI" id="CHEBI:29105"/>
    </cofactor>
</comment>
<evidence type="ECO:0000256" key="2">
    <source>
        <dbReference type="ARBA" id="ARBA00022723"/>
    </source>
</evidence>
<dbReference type="GO" id="GO:0005829">
    <property type="term" value="C:cytosol"/>
    <property type="evidence" value="ECO:0007669"/>
    <property type="project" value="TreeGrafter"/>
</dbReference>
<sequence>MTDVENALSVAERGNLRRSLAATTDPYVSAIPKVELHVHIEGIISVDLKWKFSQRNGQIIINPRTNQPFKSLDELRDSHDTLKPRVGTRMDNTEETLSFFEAYYGGFEVLKTERDYFDLAMEYYSHAAAMNVRYAEIFFDPQGHTRVGTSWETMMSGFRDAQRRAVQDLNVASKWIMCFLRDESPESAMQHYEAALPYRDMIIGVGLDSNEVGRPPLLFDDVFVRARNDGFRITAHCDVGTSYPPSHIREVASSIGGTGADRIDHGLNAAGDAELVELIKQKGLGMTICPWSYIRHQPADEVFQRIRALYDAGVAIAVASDDPAFMEDTWVLENLLVLKKYCGFGNMEMRRLAENAIQMCWAPSDAKEEMLQELRGIDTETGIS</sequence>
<proteinExistence type="predicted"/>
<dbReference type="GO" id="GO:0046872">
    <property type="term" value="F:metal ion binding"/>
    <property type="evidence" value="ECO:0007669"/>
    <property type="project" value="UniProtKB-KW"/>
</dbReference>
<reference evidence="5" key="1">
    <citation type="submission" date="2022-10" db="EMBL/GenBank/DDBJ databases">
        <title>Tapping the CABI collections for fungal endophytes: first genome assemblies for Collariella, Neodidymelliopsis, Ascochyta clinopodiicola, Didymella pomorum, Didymosphaeria variabile, Neocosmospora piperis and Neocucurbitaria cava.</title>
        <authorList>
            <person name="Hill R."/>
        </authorList>
    </citation>
    <scope>NUCLEOTIDE SEQUENCE</scope>
    <source>
        <strain evidence="5">IMI 355091</strain>
    </source>
</reference>
<accession>A0A9W8Z6B6</accession>
<dbReference type="PANTHER" id="PTHR43114">
    <property type="entry name" value="ADENINE DEAMINASE"/>
    <property type="match status" value="1"/>
</dbReference>
<comment type="caution">
    <text evidence="5">The sequence shown here is derived from an EMBL/GenBank/DDBJ whole genome shotgun (WGS) entry which is preliminary data.</text>
</comment>
<feature type="domain" description="Adenosine deaminase" evidence="4">
    <location>
        <begin position="32"/>
        <end position="374"/>
    </location>
</feature>
<protein>
    <recommendedName>
        <fullName evidence="4">Adenosine deaminase domain-containing protein</fullName>
    </recommendedName>
</protein>
<keyword evidence="3" id="KW-0378">Hydrolase</keyword>
<keyword evidence="2" id="KW-0479">Metal-binding</keyword>
<dbReference type="Proteomes" id="UP001140510">
    <property type="component" value="Unassembled WGS sequence"/>
</dbReference>
<dbReference type="OrthoDB" id="272271at2759"/>
<evidence type="ECO:0000256" key="1">
    <source>
        <dbReference type="ARBA" id="ARBA00001947"/>
    </source>
</evidence>
<organism evidence="5 6">
    <name type="scientific">Didymella pomorum</name>
    <dbReference type="NCBI Taxonomy" id="749634"/>
    <lineage>
        <taxon>Eukaryota</taxon>
        <taxon>Fungi</taxon>
        <taxon>Dikarya</taxon>
        <taxon>Ascomycota</taxon>
        <taxon>Pezizomycotina</taxon>
        <taxon>Dothideomycetes</taxon>
        <taxon>Pleosporomycetidae</taxon>
        <taxon>Pleosporales</taxon>
        <taxon>Pleosporineae</taxon>
        <taxon>Didymellaceae</taxon>
        <taxon>Didymella</taxon>
    </lineage>
</organism>
<dbReference type="GO" id="GO:0006146">
    <property type="term" value="P:adenine catabolic process"/>
    <property type="evidence" value="ECO:0007669"/>
    <property type="project" value="TreeGrafter"/>
</dbReference>
<dbReference type="SUPFAM" id="SSF51556">
    <property type="entry name" value="Metallo-dependent hydrolases"/>
    <property type="match status" value="1"/>
</dbReference>
<dbReference type="NCBIfam" id="TIGR01430">
    <property type="entry name" value="aden_deam"/>
    <property type="match status" value="1"/>
</dbReference>
<dbReference type="Pfam" id="PF00962">
    <property type="entry name" value="A_deaminase"/>
    <property type="match status" value="1"/>
</dbReference>
<evidence type="ECO:0000256" key="3">
    <source>
        <dbReference type="ARBA" id="ARBA00022801"/>
    </source>
</evidence>
<dbReference type="EMBL" id="JAPEVA010000120">
    <property type="protein sequence ID" value="KAJ4398834.1"/>
    <property type="molecule type" value="Genomic_DNA"/>
</dbReference>
<dbReference type="PANTHER" id="PTHR43114:SF7">
    <property type="entry name" value="ADENOSINE DEAMINASE DOMAIN-CONTAINING PROTEIN"/>
    <property type="match status" value="1"/>
</dbReference>
<dbReference type="GO" id="GO:0000034">
    <property type="term" value="F:adenine deaminase activity"/>
    <property type="evidence" value="ECO:0007669"/>
    <property type="project" value="TreeGrafter"/>
</dbReference>
<evidence type="ECO:0000313" key="6">
    <source>
        <dbReference type="Proteomes" id="UP001140510"/>
    </source>
</evidence>
<dbReference type="GO" id="GO:0043103">
    <property type="term" value="P:hypoxanthine salvage"/>
    <property type="evidence" value="ECO:0007669"/>
    <property type="project" value="TreeGrafter"/>
</dbReference>
<dbReference type="AlphaFoldDB" id="A0A9W8Z6B6"/>
<evidence type="ECO:0000313" key="5">
    <source>
        <dbReference type="EMBL" id="KAJ4398834.1"/>
    </source>
</evidence>
<keyword evidence="6" id="KW-1185">Reference proteome</keyword>
<dbReference type="InterPro" id="IPR032466">
    <property type="entry name" value="Metal_Hydrolase"/>
</dbReference>